<organism evidence="1 2">
    <name type="scientific">Triparma verrucosa</name>
    <dbReference type="NCBI Taxonomy" id="1606542"/>
    <lineage>
        <taxon>Eukaryota</taxon>
        <taxon>Sar</taxon>
        <taxon>Stramenopiles</taxon>
        <taxon>Ochrophyta</taxon>
        <taxon>Bolidophyceae</taxon>
        <taxon>Parmales</taxon>
        <taxon>Triparmaceae</taxon>
        <taxon>Triparma</taxon>
    </lineage>
</organism>
<gene>
    <name evidence="1" type="ORF">TrVE_jg12964</name>
</gene>
<comment type="caution">
    <text evidence="1">The sequence shown here is derived from an EMBL/GenBank/DDBJ whole genome shotgun (WGS) entry which is preliminary data.</text>
</comment>
<dbReference type="AlphaFoldDB" id="A0A9W7EK72"/>
<name>A0A9W7EK72_9STRA</name>
<reference evidence="2" key="1">
    <citation type="journal article" date="2023" name="Commun. Biol.">
        <title>Genome analysis of Parmales, the sister group of diatoms, reveals the evolutionary specialization of diatoms from phago-mixotrophs to photoautotrophs.</title>
        <authorList>
            <person name="Ban H."/>
            <person name="Sato S."/>
            <person name="Yoshikawa S."/>
            <person name="Yamada K."/>
            <person name="Nakamura Y."/>
            <person name="Ichinomiya M."/>
            <person name="Sato N."/>
            <person name="Blanc-Mathieu R."/>
            <person name="Endo H."/>
            <person name="Kuwata A."/>
            <person name="Ogata H."/>
        </authorList>
    </citation>
    <scope>NUCLEOTIDE SEQUENCE [LARGE SCALE GENOMIC DNA]</scope>
    <source>
        <strain evidence="2">NIES 3699</strain>
    </source>
</reference>
<dbReference type="Proteomes" id="UP001165160">
    <property type="component" value="Unassembled WGS sequence"/>
</dbReference>
<proteinExistence type="predicted"/>
<accession>A0A9W7EK72</accession>
<protein>
    <submittedName>
        <fullName evidence="1">Uncharacterized protein</fullName>
    </submittedName>
</protein>
<evidence type="ECO:0000313" key="1">
    <source>
        <dbReference type="EMBL" id="GMH82068.1"/>
    </source>
</evidence>
<evidence type="ECO:0000313" key="2">
    <source>
        <dbReference type="Proteomes" id="UP001165160"/>
    </source>
</evidence>
<keyword evidence="2" id="KW-1185">Reference proteome</keyword>
<sequence length="88" mass="9760">MPPLPRSVPHLTLRELRLASKKARRPVPPCTSELQALITALNASSGEGLDKKCVDLSGKLDECLKVEGRRTGKSPVMYHMMKYRSGKK</sequence>
<dbReference type="EMBL" id="BRXX01000011">
    <property type="protein sequence ID" value="GMH82068.1"/>
    <property type="molecule type" value="Genomic_DNA"/>
</dbReference>